<dbReference type="GO" id="GO:0048471">
    <property type="term" value="C:perinuclear region of cytoplasm"/>
    <property type="evidence" value="ECO:0007669"/>
    <property type="project" value="TreeGrafter"/>
</dbReference>
<evidence type="ECO:0000256" key="4">
    <source>
        <dbReference type="SAM" id="SignalP"/>
    </source>
</evidence>
<dbReference type="GO" id="GO:0005096">
    <property type="term" value="F:GTPase activator activity"/>
    <property type="evidence" value="ECO:0007669"/>
    <property type="project" value="UniProtKB-KW"/>
</dbReference>
<keyword evidence="3" id="KW-0677">Repeat</keyword>
<dbReference type="GO" id="GO:0006913">
    <property type="term" value="P:nucleocytoplasmic transport"/>
    <property type="evidence" value="ECO:0007669"/>
    <property type="project" value="TreeGrafter"/>
</dbReference>
<dbReference type="Proteomes" id="UP000013827">
    <property type="component" value="Unassembled WGS sequence"/>
</dbReference>
<organism evidence="5 6">
    <name type="scientific">Emiliania huxleyi (strain CCMP1516)</name>
    <dbReference type="NCBI Taxonomy" id="280463"/>
    <lineage>
        <taxon>Eukaryota</taxon>
        <taxon>Haptista</taxon>
        <taxon>Haptophyta</taxon>
        <taxon>Prymnesiophyceae</taxon>
        <taxon>Isochrysidales</taxon>
        <taxon>Noelaerhabdaceae</taxon>
        <taxon>Emiliania</taxon>
    </lineage>
</organism>
<dbReference type="InterPro" id="IPR001611">
    <property type="entry name" value="Leu-rich_rpt"/>
</dbReference>
<dbReference type="GeneID" id="17265261"/>
<keyword evidence="2" id="KW-0433">Leucine-rich repeat</keyword>
<dbReference type="Pfam" id="PF13516">
    <property type="entry name" value="LRR_6"/>
    <property type="match status" value="4"/>
</dbReference>
<dbReference type="SUPFAM" id="SSF52047">
    <property type="entry name" value="RNI-like"/>
    <property type="match status" value="1"/>
</dbReference>
<dbReference type="OMA" id="MWECGIS"/>
<evidence type="ECO:0000256" key="1">
    <source>
        <dbReference type="ARBA" id="ARBA00022468"/>
    </source>
</evidence>
<dbReference type="PANTHER" id="PTHR24113">
    <property type="entry name" value="RAN GTPASE-ACTIVATING PROTEIN 1"/>
    <property type="match status" value="1"/>
</dbReference>
<evidence type="ECO:0000313" key="5">
    <source>
        <dbReference type="EnsemblProtists" id="EOD19717"/>
    </source>
</evidence>
<dbReference type="GO" id="GO:0031267">
    <property type="term" value="F:small GTPase binding"/>
    <property type="evidence" value="ECO:0007669"/>
    <property type="project" value="TreeGrafter"/>
</dbReference>
<dbReference type="GO" id="GO:0005829">
    <property type="term" value="C:cytosol"/>
    <property type="evidence" value="ECO:0007669"/>
    <property type="project" value="TreeGrafter"/>
</dbReference>
<dbReference type="EnsemblProtists" id="EOD35077">
    <property type="protein sequence ID" value="EOD35077"/>
    <property type="gene ID" value="EMIHUDRAFT_110927"/>
</dbReference>
<evidence type="ECO:0000256" key="3">
    <source>
        <dbReference type="ARBA" id="ARBA00022737"/>
    </source>
</evidence>
<dbReference type="STRING" id="2903.R1CBI6"/>
<dbReference type="KEGG" id="ehx:EMIHUDRAFT_110927"/>
<sequence>MGGAARCLSLALVLLPPLLASAQHRCRLGDVRQPDGSFQLGSCEELLLFGESVGDGGAIKLASALAGNTKLQLVDLWHNGVGAAGAKALGAAIAKNTVLKRLYLNENPLGAEGAKGIAAGLAKARGLRHLWLTRTNAGDEGAAALATALAANHVLEALDMWECGISGAGAEAIAIALKGRHDGLRTLELRGNAMGDRGARAFAALLPTNKPLSTLDLLNTGVSAEGRALLREGLRKAASLPYMVLFEDAIGPHQQRTSWEEKGQKNAP</sequence>
<keyword evidence="4" id="KW-0732">Signal</keyword>
<proteinExistence type="predicted"/>
<dbReference type="eggNOG" id="KOG4308">
    <property type="taxonomic scope" value="Eukaryota"/>
</dbReference>
<dbReference type="GO" id="GO:0005634">
    <property type="term" value="C:nucleus"/>
    <property type="evidence" value="ECO:0007669"/>
    <property type="project" value="TreeGrafter"/>
</dbReference>
<accession>A0A0D3J882</accession>
<keyword evidence="6" id="KW-1185">Reference proteome</keyword>
<name>A0A0D3J882_EMIH1</name>
<dbReference type="SMART" id="SM00368">
    <property type="entry name" value="LRR_RI"/>
    <property type="match status" value="7"/>
</dbReference>
<feature type="signal peptide" evidence="4">
    <location>
        <begin position="1"/>
        <end position="22"/>
    </location>
</feature>
<dbReference type="KEGG" id="ehx:EMIHUDRAFT_117895"/>
<reference evidence="6" key="1">
    <citation type="journal article" date="2013" name="Nature">
        <title>Pan genome of the phytoplankton Emiliania underpins its global distribution.</title>
        <authorList>
            <person name="Read B.A."/>
            <person name="Kegel J."/>
            <person name="Klute M.J."/>
            <person name="Kuo A."/>
            <person name="Lefebvre S.C."/>
            <person name="Maumus F."/>
            <person name="Mayer C."/>
            <person name="Miller J."/>
            <person name="Monier A."/>
            <person name="Salamov A."/>
            <person name="Young J."/>
            <person name="Aguilar M."/>
            <person name="Claverie J.M."/>
            <person name="Frickenhaus S."/>
            <person name="Gonzalez K."/>
            <person name="Herman E.K."/>
            <person name="Lin Y.C."/>
            <person name="Napier J."/>
            <person name="Ogata H."/>
            <person name="Sarno A.F."/>
            <person name="Shmutz J."/>
            <person name="Schroeder D."/>
            <person name="de Vargas C."/>
            <person name="Verret F."/>
            <person name="von Dassow P."/>
            <person name="Valentin K."/>
            <person name="Van de Peer Y."/>
            <person name="Wheeler G."/>
            <person name="Dacks J.B."/>
            <person name="Delwiche C.F."/>
            <person name="Dyhrman S.T."/>
            <person name="Glockner G."/>
            <person name="John U."/>
            <person name="Richards T."/>
            <person name="Worden A.Z."/>
            <person name="Zhang X."/>
            <person name="Grigoriev I.V."/>
            <person name="Allen A.E."/>
            <person name="Bidle K."/>
            <person name="Borodovsky M."/>
            <person name="Bowler C."/>
            <person name="Brownlee C."/>
            <person name="Cock J.M."/>
            <person name="Elias M."/>
            <person name="Gladyshev V.N."/>
            <person name="Groth M."/>
            <person name="Guda C."/>
            <person name="Hadaegh A."/>
            <person name="Iglesias-Rodriguez M.D."/>
            <person name="Jenkins J."/>
            <person name="Jones B.M."/>
            <person name="Lawson T."/>
            <person name="Leese F."/>
            <person name="Lindquist E."/>
            <person name="Lobanov A."/>
            <person name="Lomsadze A."/>
            <person name="Malik S.B."/>
            <person name="Marsh M.E."/>
            <person name="Mackinder L."/>
            <person name="Mock T."/>
            <person name="Mueller-Roeber B."/>
            <person name="Pagarete A."/>
            <person name="Parker M."/>
            <person name="Probert I."/>
            <person name="Quesneville H."/>
            <person name="Raines C."/>
            <person name="Rensing S.A."/>
            <person name="Riano-Pachon D.M."/>
            <person name="Richier S."/>
            <person name="Rokitta S."/>
            <person name="Shiraiwa Y."/>
            <person name="Soanes D.M."/>
            <person name="van der Giezen M."/>
            <person name="Wahlund T.M."/>
            <person name="Williams B."/>
            <person name="Wilson W."/>
            <person name="Wolfe G."/>
            <person name="Wurch L.L."/>
        </authorList>
    </citation>
    <scope>NUCLEOTIDE SEQUENCE</scope>
</reference>
<dbReference type="HOGENOM" id="CLU_1039871_0_0_1"/>
<feature type="chain" id="PRO_5044053549" evidence="4">
    <location>
        <begin position="23"/>
        <end position="268"/>
    </location>
</feature>
<dbReference type="GeneID" id="17280348"/>
<protein>
    <submittedName>
        <fullName evidence="5">Uncharacterized protein</fullName>
    </submittedName>
</protein>
<reference evidence="5" key="2">
    <citation type="submission" date="2024-10" db="UniProtKB">
        <authorList>
            <consortium name="EnsemblProtists"/>
        </authorList>
    </citation>
    <scope>IDENTIFICATION</scope>
</reference>
<dbReference type="Gene3D" id="3.80.10.10">
    <property type="entry name" value="Ribonuclease Inhibitor"/>
    <property type="match status" value="2"/>
</dbReference>
<dbReference type="PANTHER" id="PTHR24113:SF12">
    <property type="entry name" value="RAN GTPASE-ACTIVATING PROTEIN 1"/>
    <property type="match status" value="1"/>
</dbReference>
<dbReference type="AlphaFoldDB" id="A0A0D3J882"/>
<dbReference type="PaxDb" id="2903-EOD19717"/>
<dbReference type="RefSeq" id="XP_005772146.1">
    <property type="nucleotide sequence ID" value="XM_005772089.1"/>
</dbReference>
<dbReference type="RefSeq" id="XP_005787506.1">
    <property type="nucleotide sequence ID" value="XM_005787449.1"/>
</dbReference>
<dbReference type="InterPro" id="IPR032675">
    <property type="entry name" value="LRR_dom_sf"/>
</dbReference>
<keyword evidence="1" id="KW-0343">GTPase activation</keyword>
<evidence type="ECO:0000313" key="6">
    <source>
        <dbReference type="Proteomes" id="UP000013827"/>
    </source>
</evidence>
<evidence type="ECO:0000256" key="2">
    <source>
        <dbReference type="ARBA" id="ARBA00022614"/>
    </source>
</evidence>
<dbReference type="EnsemblProtists" id="EOD19717">
    <property type="protein sequence ID" value="EOD19717"/>
    <property type="gene ID" value="EMIHUDRAFT_117895"/>
</dbReference>
<dbReference type="InterPro" id="IPR027038">
    <property type="entry name" value="RanGap"/>
</dbReference>